<organism evidence="1 2">
    <name type="scientific">Euhalothece natronophila Z-M001</name>
    <dbReference type="NCBI Taxonomy" id="522448"/>
    <lineage>
        <taxon>Bacteria</taxon>
        <taxon>Bacillati</taxon>
        <taxon>Cyanobacteriota</taxon>
        <taxon>Cyanophyceae</taxon>
        <taxon>Oscillatoriophycideae</taxon>
        <taxon>Chroococcales</taxon>
        <taxon>Halothecacae</taxon>
        <taxon>Halothece cluster</taxon>
        <taxon>Euhalothece</taxon>
    </lineage>
</organism>
<protein>
    <submittedName>
        <fullName evidence="1">Methylmalonic aciduria and homocystinuria type D protein</fullName>
    </submittedName>
</protein>
<evidence type="ECO:0000313" key="2">
    <source>
        <dbReference type="Proteomes" id="UP000318453"/>
    </source>
</evidence>
<dbReference type="GO" id="GO:0009235">
    <property type="term" value="P:cobalamin metabolic process"/>
    <property type="evidence" value="ECO:0007669"/>
    <property type="project" value="InterPro"/>
</dbReference>
<reference evidence="1" key="1">
    <citation type="submission" date="2019-08" db="EMBL/GenBank/DDBJ databases">
        <title>Carotenoids and Carotenoid Binding Proteins in the Halophilic Cyanobacterium Euhalothece sp. ZM00.</title>
        <authorList>
            <person name="Cho S.M."/>
            <person name="Song J.Y."/>
            <person name="Park Y.-I."/>
        </authorList>
    </citation>
    <scope>NUCLEOTIDE SEQUENCE [LARGE SCALE GENOMIC DNA]</scope>
    <source>
        <strain evidence="1">Z-M001</strain>
    </source>
</reference>
<dbReference type="OrthoDB" id="428535at2"/>
<dbReference type="AlphaFoldDB" id="A0A5B8NLX5"/>
<accession>A0A5B8NLX5</accession>
<dbReference type="PANTHER" id="PTHR13192">
    <property type="entry name" value="MY011 PROTEIN"/>
    <property type="match status" value="1"/>
</dbReference>
<dbReference type="KEGG" id="enn:FRE64_04580"/>
<name>A0A5B8NLX5_9CHRO</name>
<sequence>MAYSSVQLPKITPVLTLLPEPKSPLEVYICEPTPFVQDNLEKMLPDWTLPRAWVVIILQKARFPLLTCSHIVEQEKQRLRERFMRFGVEVAFDIKEQGELADLIDPRSGQPLLSHPGVLCHDDVKVVSTLLGFHTAPGDCMRLFHPQWGNAVYPSIILSSATPKTTATLIKTAAQRFQWQINSQK</sequence>
<gene>
    <name evidence="1" type="ORF">FRE64_04580</name>
</gene>
<dbReference type="EMBL" id="CP042326">
    <property type="protein sequence ID" value="QDZ39270.1"/>
    <property type="molecule type" value="Genomic_DNA"/>
</dbReference>
<dbReference type="RefSeq" id="WP_146294874.1">
    <property type="nucleotide sequence ID" value="NZ_CP042326.1"/>
</dbReference>
<keyword evidence="2" id="KW-1185">Reference proteome</keyword>
<dbReference type="Pfam" id="PF10229">
    <property type="entry name" value="MMADHC"/>
    <property type="match status" value="1"/>
</dbReference>
<proteinExistence type="predicted"/>
<dbReference type="Proteomes" id="UP000318453">
    <property type="component" value="Chromosome"/>
</dbReference>
<evidence type="ECO:0000313" key="1">
    <source>
        <dbReference type="EMBL" id="QDZ39270.1"/>
    </source>
</evidence>
<dbReference type="PANTHER" id="PTHR13192:SF3">
    <property type="entry name" value="COBALAMIN TRAFFICKING PROTEIN CBLD"/>
    <property type="match status" value="1"/>
</dbReference>
<dbReference type="InterPro" id="IPR019362">
    <property type="entry name" value="MMADHC"/>
</dbReference>